<organism evidence="1 2">
    <name type="scientific">Bacteroides faecium</name>
    <dbReference type="NCBI Taxonomy" id="2715212"/>
    <lineage>
        <taxon>Bacteria</taxon>
        <taxon>Pseudomonadati</taxon>
        <taxon>Bacteroidota</taxon>
        <taxon>Bacteroidia</taxon>
        <taxon>Bacteroidales</taxon>
        <taxon>Bacteroidaceae</taxon>
        <taxon>Bacteroides</taxon>
    </lineage>
</organism>
<gene>
    <name evidence="1" type="ORF">BacF7301_09930</name>
</gene>
<name>A0A6H0KMM9_9BACE</name>
<dbReference type="RefSeq" id="WP_167962381.1">
    <property type="nucleotide sequence ID" value="NZ_CP050831.1"/>
</dbReference>
<reference evidence="1 2" key="1">
    <citation type="submission" date="2020-03" db="EMBL/GenBank/DDBJ databases">
        <title>Genomic analysis of Bacteroides faecium CBA7301.</title>
        <authorList>
            <person name="Kim J."/>
            <person name="Roh S.W."/>
        </authorList>
    </citation>
    <scope>NUCLEOTIDE SEQUENCE [LARGE SCALE GENOMIC DNA]</scope>
    <source>
        <strain evidence="1 2">CBA7301</strain>
    </source>
</reference>
<evidence type="ECO:0000313" key="2">
    <source>
        <dbReference type="Proteomes" id="UP000501780"/>
    </source>
</evidence>
<sequence>MKPTGYKKDVNAVAPLSMTEASNTIAEDNDNDRHPRQSFIYNTSFTDMLIYSRSREVSAVSSPSA</sequence>
<dbReference type="Proteomes" id="UP000501780">
    <property type="component" value="Chromosome"/>
</dbReference>
<dbReference type="EMBL" id="CP050831">
    <property type="protein sequence ID" value="QIU94443.1"/>
    <property type="molecule type" value="Genomic_DNA"/>
</dbReference>
<dbReference type="KEGG" id="bfc:BacF7301_09930"/>
<keyword evidence="2" id="KW-1185">Reference proteome</keyword>
<protein>
    <submittedName>
        <fullName evidence="1">Uncharacterized protein</fullName>
    </submittedName>
</protein>
<evidence type="ECO:0000313" key="1">
    <source>
        <dbReference type="EMBL" id="QIU94443.1"/>
    </source>
</evidence>
<accession>A0A6H0KMM9</accession>
<proteinExistence type="predicted"/>
<dbReference type="AlphaFoldDB" id="A0A6H0KMM9"/>